<feature type="compositionally biased region" description="Polar residues" evidence="1">
    <location>
        <begin position="98"/>
        <end position="109"/>
    </location>
</feature>
<protein>
    <submittedName>
        <fullName evidence="2">Uncharacterized protein</fullName>
    </submittedName>
</protein>
<reference evidence="2 3" key="1">
    <citation type="journal article" date="2014" name="Genome Biol. Evol.">
        <title>The secreted proteins of Achlya hypogyna and Thraustotheca clavata identify the ancestral oomycete secretome and reveal gene acquisitions by horizontal gene transfer.</title>
        <authorList>
            <person name="Misner I."/>
            <person name="Blouin N."/>
            <person name="Leonard G."/>
            <person name="Richards T.A."/>
            <person name="Lane C.E."/>
        </authorList>
    </citation>
    <scope>NUCLEOTIDE SEQUENCE [LARGE SCALE GENOMIC DNA]</scope>
    <source>
        <strain evidence="2 3">ATCC 34112</strain>
    </source>
</reference>
<accession>A0A1V9ZNP6</accession>
<sequence length="134" mass="14367">MGGTHGKALCCPGGSGVRDGDGVDLRKRKMTATDVHHLSLYEDVAASTRENDFLAKSTEHGFLGAGKAKKRPRGVSLDAILVPEAFQAENLRVRRPRANTSSSRGSRGLSNVTNTYHYSNNSSSYEAMPSILSS</sequence>
<comment type="caution">
    <text evidence="2">The sequence shown here is derived from an EMBL/GenBank/DDBJ whole genome shotgun (WGS) entry which is preliminary data.</text>
</comment>
<name>A0A1V9ZNP6_9STRA</name>
<feature type="region of interest" description="Disordered" evidence="1">
    <location>
        <begin position="93"/>
        <end position="134"/>
    </location>
</feature>
<evidence type="ECO:0000313" key="2">
    <source>
        <dbReference type="EMBL" id="OQR99612.1"/>
    </source>
</evidence>
<evidence type="ECO:0000313" key="3">
    <source>
        <dbReference type="Proteomes" id="UP000243217"/>
    </source>
</evidence>
<keyword evidence="3" id="KW-1185">Reference proteome</keyword>
<dbReference type="OrthoDB" id="10282002at2759"/>
<dbReference type="EMBL" id="JNBS01001795">
    <property type="protein sequence ID" value="OQR99612.1"/>
    <property type="molecule type" value="Genomic_DNA"/>
</dbReference>
<evidence type="ECO:0000256" key="1">
    <source>
        <dbReference type="SAM" id="MobiDB-lite"/>
    </source>
</evidence>
<gene>
    <name evidence="2" type="ORF">THRCLA_21809</name>
</gene>
<proteinExistence type="predicted"/>
<dbReference type="AlphaFoldDB" id="A0A1V9ZNP6"/>
<dbReference type="Proteomes" id="UP000243217">
    <property type="component" value="Unassembled WGS sequence"/>
</dbReference>
<feature type="compositionally biased region" description="Low complexity" evidence="1">
    <location>
        <begin position="110"/>
        <end position="125"/>
    </location>
</feature>
<organism evidence="2 3">
    <name type="scientific">Thraustotheca clavata</name>
    <dbReference type="NCBI Taxonomy" id="74557"/>
    <lineage>
        <taxon>Eukaryota</taxon>
        <taxon>Sar</taxon>
        <taxon>Stramenopiles</taxon>
        <taxon>Oomycota</taxon>
        <taxon>Saprolegniomycetes</taxon>
        <taxon>Saprolegniales</taxon>
        <taxon>Achlyaceae</taxon>
        <taxon>Thraustotheca</taxon>
    </lineage>
</organism>